<dbReference type="Gene3D" id="3.30.1330.120">
    <property type="entry name" value="2-methylcitrate dehydratase PrpD"/>
    <property type="match status" value="1"/>
</dbReference>
<dbReference type="RefSeq" id="WP_237977680.1">
    <property type="nucleotide sequence ID" value="NZ_JAKNCT010000001.1"/>
</dbReference>
<organism evidence="4 5">
    <name type="scientific">Mesosutterella porci</name>
    <dbReference type="NCBI Taxonomy" id="2915351"/>
    <lineage>
        <taxon>Bacteria</taxon>
        <taxon>Pseudomonadati</taxon>
        <taxon>Pseudomonadota</taxon>
        <taxon>Betaproteobacteria</taxon>
        <taxon>Burkholderiales</taxon>
        <taxon>Sutterellaceae</taxon>
        <taxon>Mesosutterella</taxon>
    </lineage>
</organism>
<dbReference type="EMBL" id="JAKNCT010000001">
    <property type="protein sequence ID" value="MCG5030024.1"/>
    <property type="molecule type" value="Genomic_DNA"/>
</dbReference>
<protein>
    <submittedName>
        <fullName evidence="4">MmgE/PrpD family protein</fullName>
    </submittedName>
</protein>
<dbReference type="Pfam" id="PF19305">
    <property type="entry name" value="MmgE_PrpD_C"/>
    <property type="match status" value="1"/>
</dbReference>
<dbReference type="InterPro" id="IPR045336">
    <property type="entry name" value="MmgE_PrpD_N"/>
</dbReference>
<accession>A0ABS9MN29</accession>
<dbReference type="Proteomes" id="UP001297600">
    <property type="component" value="Unassembled WGS sequence"/>
</dbReference>
<dbReference type="PANTHER" id="PTHR16943">
    <property type="entry name" value="2-METHYLCITRATE DEHYDRATASE-RELATED"/>
    <property type="match status" value="1"/>
</dbReference>
<comment type="similarity">
    <text evidence="1">Belongs to the PrpD family.</text>
</comment>
<sequence length="445" mass="47810">MEEPIQKGLADFTAGCDFEKIPKKFVDDAKLRVLDWFGCALAGAHYPQMKIAGAYMRQAGGRPEATALSIVEKLPVRSAAFLNGIAGHVCELDDGHRTAIGHPGSITLPVALALAEANGKTGREFLRSVIVGYDMFARLGRTVNPTHYRTWHTTGTCGTIAAAATAANLLGLTPEQANNAIGIACTMAGGLVESFGTHAKAINIAQACQSGVDAAMLALRGLTGSHSALLGKKGFVAATCTDPHIENLKNPSEESLVSDTAFFKVYASCGHTNSPLDCLFAIMKEHPIDRSQIEKISVKTYKVSVDVAGAMKTESEDAAKFSIPYCFAISLKYRTVGLPQFSESVRTDPEILDLARRVEVTEDPEATKLFPRRVAEVTITFKDGSTVSHKVWNSNDQADPSVIVAKFRNAAAMLGEEGCEEVISYARNIENAPDVGVLLKYMRRV</sequence>
<evidence type="ECO:0000259" key="2">
    <source>
        <dbReference type="Pfam" id="PF03972"/>
    </source>
</evidence>
<dbReference type="InterPro" id="IPR042188">
    <property type="entry name" value="MmgE/PrpD_sf_2"/>
</dbReference>
<reference evidence="4 5" key="1">
    <citation type="submission" date="2022-02" db="EMBL/GenBank/DDBJ databases">
        <title>Mesosutterella porci, a novel member of the family Sutterellaceae from pig feces.</title>
        <authorList>
            <person name="Wylensek D."/>
            <person name="Clavel T."/>
        </authorList>
    </citation>
    <scope>NUCLEOTIDE SEQUENCE [LARGE SCALE GENOMIC DNA]</scope>
    <source>
        <strain evidence="5">oilRF-744-wt-GAM-9</strain>
    </source>
</reference>
<dbReference type="PANTHER" id="PTHR16943:SF8">
    <property type="entry name" value="2-METHYLCITRATE DEHYDRATASE"/>
    <property type="match status" value="1"/>
</dbReference>
<dbReference type="InterPro" id="IPR045337">
    <property type="entry name" value="MmgE_PrpD_C"/>
</dbReference>
<gene>
    <name evidence="4" type="ORF">MAF45_00950</name>
</gene>
<dbReference type="Gene3D" id="1.10.4100.10">
    <property type="entry name" value="2-methylcitrate dehydratase PrpD"/>
    <property type="match status" value="1"/>
</dbReference>
<comment type="caution">
    <text evidence="4">The sequence shown here is derived from an EMBL/GenBank/DDBJ whole genome shotgun (WGS) entry which is preliminary data.</text>
</comment>
<feature type="domain" description="MmgE/PrpD N-terminal" evidence="2">
    <location>
        <begin position="9"/>
        <end position="245"/>
    </location>
</feature>
<evidence type="ECO:0000313" key="4">
    <source>
        <dbReference type="EMBL" id="MCG5030024.1"/>
    </source>
</evidence>
<dbReference type="Pfam" id="PF03972">
    <property type="entry name" value="MmgE_PrpD_N"/>
    <property type="match status" value="1"/>
</dbReference>
<evidence type="ECO:0000259" key="3">
    <source>
        <dbReference type="Pfam" id="PF19305"/>
    </source>
</evidence>
<evidence type="ECO:0000313" key="5">
    <source>
        <dbReference type="Proteomes" id="UP001297600"/>
    </source>
</evidence>
<dbReference type="InterPro" id="IPR042183">
    <property type="entry name" value="MmgE/PrpD_sf_1"/>
</dbReference>
<evidence type="ECO:0000256" key="1">
    <source>
        <dbReference type="ARBA" id="ARBA00006174"/>
    </source>
</evidence>
<name>A0ABS9MN29_9BURK</name>
<keyword evidence="5" id="KW-1185">Reference proteome</keyword>
<dbReference type="InterPro" id="IPR036148">
    <property type="entry name" value="MmgE/PrpD_sf"/>
</dbReference>
<proteinExistence type="inferred from homology"/>
<dbReference type="SUPFAM" id="SSF103378">
    <property type="entry name" value="2-methylcitrate dehydratase PrpD"/>
    <property type="match status" value="1"/>
</dbReference>
<dbReference type="InterPro" id="IPR005656">
    <property type="entry name" value="MmgE_PrpD"/>
</dbReference>
<feature type="domain" description="MmgE/PrpD C-terminal" evidence="3">
    <location>
        <begin position="266"/>
        <end position="422"/>
    </location>
</feature>